<evidence type="ECO:0000313" key="1">
    <source>
        <dbReference type="EMBL" id="CDM36295.1"/>
    </source>
</evidence>
<evidence type="ECO:0000313" key="2">
    <source>
        <dbReference type="Proteomes" id="UP000030686"/>
    </source>
</evidence>
<dbReference type="AlphaFoldDB" id="W6QIS2"/>
<sequence length="52" mass="5510">MSISLAIIGSTLFGVGFRIVPESCPAPPTHEQHIFATSNTERSLKGALSLNL</sequence>
<reference evidence="1" key="1">
    <citation type="journal article" date="2014" name="Nat. Commun.">
        <title>Multiple recent horizontal transfers of a large genomic region in cheese making fungi.</title>
        <authorList>
            <person name="Cheeseman K."/>
            <person name="Ropars J."/>
            <person name="Renault P."/>
            <person name="Dupont J."/>
            <person name="Gouzy J."/>
            <person name="Branca A."/>
            <person name="Abraham A.L."/>
            <person name="Ceppi M."/>
            <person name="Conseiller E."/>
            <person name="Debuchy R."/>
            <person name="Malagnac F."/>
            <person name="Goarin A."/>
            <person name="Silar P."/>
            <person name="Lacoste S."/>
            <person name="Sallet E."/>
            <person name="Bensimon A."/>
            <person name="Giraud T."/>
            <person name="Brygoo Y."/>
        </authorList>
    </citation>
    <scope>NUCLEOTIDE SEQUENCE [LARGE SCALE GENOMIC DNA]</scope>
    <source>
        <strain evidence="1">FM164</strain>
    </source>
</reference>
<dbReference type="Proteomes" id="UP000030686">
    <property type="component" value="Unassembled WGS sequence"/>
</dbReference>
<proteinExistence type="predicted"/>
<name>W6QIS2_PENRF</name>
<protein>
    <submittedName>
        <fullName evidence="1">Uncharacterized protein</fullName>
    </submittedName>
</protein>
<accession>W6QIS2</accession>
<dbReference type="EMBL" id="HG792019">
    <property type="protein sequence ID" value="CDM36295.1"/>
    <property type="molecule type" value="Genomic_DNA"/>
</dbReference>
<gene>
    <name evidence="1" type="ORF">PROQFM164_S05g000128</name>
</gene>
<keyword evidence="2" id="KW-1185">Reference proteome</keyword>
<organism evidence="1 2">
    <name type="scientific">Penicillium roqueforti (strain FM164)</name>
    <dbReference type="NCBI Taxonomy" id="1365484"/>
    <lineage>
        <taxon>Eukaryota</taxon>
        <taxon>Fungi</taxon>
        <taxon>Dikarya</taxon>
        <taxon>Ascomycota</taxon>
        <taxon>Pezizomycotina</taxon>
        <taxon>Eurotiomycetes</taxon>
        <taxon>Eurotiomycetidae</taxon>
        <taxon>Eurotiales</taxon>
        <taxon>Aspergillaceae</taxon>
        <taxon>Penicillium</taxon>
    </lineage>
</organism>